<sequence>MNNVVSRVNEMLVSHDLLFSEKPILIGGMAMEYYEMRQSGGDIDLIITDTDYQALAQKYPDQRKDLYGDLGVVIDEFEIWRSIAHLDYDFFKKDAIEDENIFIISIDRLLWTRVCVMGVEKYRKDLDLIKEYYYKKYTNQKYHQEALLHEKSYEKMNGAVYGGEYDDL</sequence>
<name>A0A839JW82_9FIRM</name>
<dbReference type="EMBL" id="JACEGA010000001">
    <property type="protein sequence ID" value="MBB2181517.1"/>
    <property type="molecule type" value="Genomic_DNA"/>
</dbReference>
<evidence type="ECO:0008006" key="3">
    <source>
        <dbReference type="Google" id="ProtNLM"/>
    </source>
</evidence>
<dbReference type="RefSeq" id="WP_228351295.1">
    <property type="nucleotide sequence ID" value="NZ_JACEGA010000001.1"/>
</dbReference>
<dbReference type="Proteomes" id="UP000574276">
    <property type="component" value="Unassembled WGS sequence"/>
</dbReference>
<reference evidence="1 2" key="1">
    <citation type="submission" date="2020-07" db="EMBL/GenBank/DDBJ databases">
        <title>Characterization and genome sequencing of isolate MD1, a novel member within the family Lachnospiraceae.</title>
        <authorList>
            <person name="Rettenmaier R."/>
            <person name="Di Bello L."/>
            <person name="Zinser C."/>
            <person name="Scheitz K."/>
            <person name="Liebl W."/>
            <person name="Zverlov V."/>
        </authorList>
    </citation>
    <scope>NUCLEOTIDE SEQUENCE [LARGE SCALE GENOMIC DNA]</scope>
    <source>
        <strain evidence="1 2">MD1</strain>
    </source>
</reference>
<proteinExistence type="predicted"/>
<accession>A0A839JW82</accession>
<evidence type="ECO:0000313" key="2">
    <source>
        <dbReference type="Proteomes" id="UP000574276"/>
    </source>
</evidence>
<protein>
    <recommendedName>
        <fullName evidence="3">Nucleotidyltransferase family protein</fullName>
    </recommendedName>
</protein>
<gene>
    <name evidence="1" type="ORF">H0486_01235</name>
</gene>
<evidence type="ECO:0000313" key="1">
    <source>
        <dbReference type="EMBL" id="MBB2181517.1"/>
    </source>
</evidence>
<keyword evidence="2" id="KW-1185">Reference proteome</keyword>
<comment type="caution">
    <text evidence="1">The sequence shown here is derived from an EMBL/GenBank/DDBJ whole genome shotgun (WGS) entry which is preliminary data.</text>
</comment>
<organism evidence="1 2">
    <name type="scientific">Variimorphobacter saccharofermentans</name>
    <dbReference type="NCBI Taxonomy" id="2755051"/>
    <lineage>
        <taxon>Bacteria</taxon>
        <taxon>Bacillati</taxon>
        <taxon>Bacillota</taxon>
        <taxon>Clostridia</taxon>
        <taxon>Lachnospirales</taxon>
        <taxon>Lachnospiraceae</taxon>
        <taxon>Variimorphobacter</taxon>
    </lineage>
</organism>
<dbReference type="AlphaFoldDB" id="A0A839JW82"/>